<dbReference type="InterPro" id="IPR003854">
    <property type="entry name" value="GASA"/>
</dbReference>
<accession>A0ABM1LWB6</accession>
<reference evidence="2" key="1">
    <citation type="journal article" date="2012" name="Nat. Commun.">
        <title>The genome of Prunus mume.</title>
        <authorList>
            <person name="Zhang Q."/>
            <person name="Chen W."/>
            <person name="Sun L."/>
            <person name="Zhao F."/>
            <person name="Huang B."/>
            <person name="Yang W."/>
            <person name="Tao Y."/>
            <person name="Wang J."/>
            <person name="Yuan Z."/>
            <person name="Fan G."/>
            <person name="Xing Z."/>
            <person name="Han C."/>
            <person name="Pan H."/>
            <person name="Zhong X."/>
            <person name="Shi W."/>
            <person name="Liang X."/>
            <person name="Du D."/>
            <person name="Sun F."/>
            <person name="Xu Z."/>
            <person name="Hao R."/>
            <person name="Lv T."/>
            <person name="Lv Y."/>
            <person name="Zheng Z."/>
            <person name="Sun M."/>
            <person name="Luo L."/>
            <person name="Cai M."/>
            <person name="Gao Y."/>
            <person name="Wang J."/>
            <person name="Yin Y."/>
            <person name="Xu X."/>
            <person name="Cheng T."/>
            <person name="Wang J."/>
        </authorList>
    </citation>
    <scope>NUCLEOTIDE SEQUENCE [LARGE SCALE GENOMIC DNA]</scope>
</reference>
<dbReference type="Pfam" id="PF02704">
    <property type="entry name" value="GASA"/>
    <property type="match status" value="1"/>
</dbReference>
<dbReference type="PANTHER" id="PTHR23201">
    <property type="entry name" value="EXTENSIN, PROLINE-RICH PROTEIN"/>
    <property type="match status" value="1"/>
</dbReference>
<dbReference type="Proteomes" id="UP000694861">
    <property type="component" value="Linkage group LG8"/>
</dbReference>
<keyword evidence="2" id="KW-1185">Reference proteome</keyword>
<organism evidence="2 3">
    <name type="scientific">Prunus mume</name>
    <name type="common">Japanese apricot</name>
    <name type="synonym">Armeniaca mume</name>
    <dbReference type="NCBI Taxonomy" id="102107"/>
    <lineage>
        <taxon>Eukaryota</taxon>
        <taxon>Viridiplantae</taxon>
        <taxon>Streptophyta</taxon>
        <taxon>Embryophyta</taxon>
        <taxon>Tracheophyta</taxon>
        <taxon>Spermatophyta</taxon>
        <taxon>Magnoliopsida</taxon>
        <taxon>eudicotyledons</taxon>
        <taxon>Gunneridae</taxon>
        <taxon>Pentapetalae</taxon>
        <taxon>rosids</taxon>
        <taxon>fabids</taxon>
        <taxon>Rosales</taxon>
        <taxon>Rosaceae</taxon>
        <taxon>Amygdaloideae</taxon>
        <taxon>Amygdaleae</taxon>
        <taxon>Prunus</taxon>
    </lineage>
</organism>
<evidence type="ECO:0000313" key="2">
    <source>
        <dbReference type="Proteomes" id="UP000694861"/>
    </source>
</evidence>
<dbReference type="PANTHER" id="PTHR23201:SF45">
    <property type="entry name" value="SNAKIN-2-LIKE"/>
    <property type="match status" value="1"/>
</dbReference>
<dbReference type="GeneID" id="103340205"/>
<evidence type="ECO:0000313" key="3">
    <source>
        <dbReference type="RefSeq" id="XP_016651693.1"/>
    </source>
</evidence>
<reference evidence="3" key="2">
    <citation type="submission" date="2025-08" db="UniProtKB">
        <authorList>
            <consortium name="RefSeq"/>
        </authorList>
    </citation>
    <scope>IDENTIFICATION</scope>
</reference>
<dbReference type="RefSeq" id="XP_016651693.1">
    <property type="nucleotide sequence ID" value="XM_016796207.1"/>
</dbReference>
<gene>
    <name evidence="3" type="primary">LOC103340205</name>
</gene>
<sequence>MLLGRQACALLPLRAPPRPLFSDRSLYKYSLQSLSHFTTSQLSSLSTSCYSYSYFLYNIINMALPSRFTMMMASLVFSFLVLQYLTEAAHQSHTMNNNGAPSPRAPPTLDCGVACEGRCKLSSRPRLCKRACGSCCDKCGCVPPGTAGNYEACPCYASLTTRNQTRKCP</sequence>
<name>A0ABM1LWB6_PRUMU</name>
<protein>
    <submittedName>
        <fullName evidence="3">Gibberellin-regulated protein 11-like</fullName>
    </submittedName>
</protein>
<comment type="similarity">
    <text evidence="1">Belongs to the GASA family.</text>
</comment>
<proteinExistence type="inferred from homology"/>
<evidence type="ECO:0000256" key="1">
    <source>
        <dbReference type="ARBA" id="ARBA00010582"/>
    </source>
</evidence>